<dbReference type="STRING" id="1641165.XM38_22740"/>
<dbReference type="Pfam" id="PF00534">
    <property type="entry name" value="Glycos_transf_1"/>
    <property type="match status" value="1"/>
</dbReference>
<dbReference type="InterPro" id="IPR001296">
    <property type="entry name" value="Glyco_trans_1"/>
</dbReference>
<dbReference type="Pfam" id="PF13439">
    <property type="entry name" value="Glyco_transf_4"/>
    <property type="match status" value="1"/>
</dbReference>
<dbReference type="GO" id="GO:0016757">
    <property type="term" value="F:glycosyltransferase activity"/>
    <property type="evidence" value="ECO:0007669"/>
    <property type="project" value="InterPro"/>
</dbReference>
<name>A0A1Z3HMB8_9CYAN</name>
<dbReference type="OrthoDB" id="73743at2"/>
<evidence type="ECO:0000259" key="2">
    <source>
        <dbReference type="Pfam" id="PF13439"/>
    </source>
</evidence>
<dbReference type="EMBL" id="CP021983">
    <property type="protein sequence ID" value="ASC71444.1"/>
    <property type="molecule type" value="Genomic_DNA"/>
</dbReference>
<reference evidence="3 4" key="1">
    <citation type="journal article" date="2016" name="Biochim. Biophys. Acta">
        <title>Characterization of red-shifted phycobilisomes isolated from the chlorophyll f-containing cyanobacterium Halomicronema hongdechloris.</title>
        <authorList>
            <person name="Li Y."/>
            <person name="Lin Y."/>
            <person name="Garvey C.J."/>
            <person name="Birch D."/>
            <person name="Corkery R.W."/>
            <person name="Loughlin P.C."/>
            <person name="Scheer H."/>
            <person name="Willows R.D."/>
            <person name="Chen M."/>
        </authorList>
    </citation>
    <scope>NUCLEOTIDE SEQUENCE [LARGE SCALE GENOMIC DNA]</scope>
    <source>
        <strain evidence="3 4">C2206</strain>
    </source>
</reference>
<sequence>MIQSQDDNQPTNVLIYRDLLLPYSETFIKNQVISLTKYRGIYAGTLTNKSHPDLLEAEQVISLDRIVQFSLPWRLLFKFFGMVHPDWIRAIRQQSPVLLHAHFGPDAVWAMPLARQLKLPLLITFHGYDATLSEGLSAFTNRLYGLYLKRRNSLFNQAQGVIAVSKFVQSQLEAKGCPPDKIYQHYIGIDTAYFCPDRQQQRSPIILFVGRLVEKKGCFPLIQAIARVQQVTPDIELILIGDGSLRSALETEATAHLKRYQFLGQQPPSTVRDWMNRAKVLCVPSQQAASGDTEGLGMVFLEAQAMGLPVVSCRSGGIPEAVVHGETGFLVPEGDVNGLAQHIVRLVEDAPLWQRLSHQGRAWVCDRFDLQTQTRKLEAIYDTVLAEHQRKRLGSRC</sequence>
<dbReference type="Gene3D" id="3.40.50.2000">
    <property type="entry name" value="Glycogen Phosphorylase B"/>
    <property type="match status" value="2"/>
</dbReference>
<dbReference type="RefSeq" id="WP_080813032.1">
    <property type="nucleotide sequence ID" value="NZ_CP021983.2"/>
</dbReference>
<feature type="domain" description="Glycosyl transferase family 1" evidence="1">
    <location>
        <begin position="201"/>
        <end position="363"/>
    </location>
</feature>
<dbReference type="InterPro" id="IPR028098">
    <property type="entry name" value="Glyco_trans_4-like_N"/>
</dbReference>
<accession>A0A1Z3HMB8</accession>
<evidence type="ECO:0000259" key="1">
    <source>
        <dbReference type="Pfam" id="PF00534"/>
    </source>
</evidence>
<dbReference type="PANTHER" id="PTHR45947:SF14">
    <property type="entry name" value="SLL1723 PROTEIN"/>
    <property type="match status" value="1"/>
</dbReference>
<dbReference type="SUPFAM" id="SSF53756">
    <property type="entry name" value="UDP-Glycosyltransferase/glycogen phosphorylase"/>
    <property type="match status" value="1"/>
</dbReference>
<dbReference type="KEGG" id="hhg:XM38_023960"/>
<evidence type="ECO:0000313" key="4">
    <source>
        <dbReference type="Proteomes" id="UP000191901"/>
    </source>
</evidence>
<protein>
    <submittedName>
        <fullName evidence="3">Glycosyltransferase Type 1</fullName>
    </submittedName>
</protein>
<dbReference type="Proteomes" id="UP000191901">
    <property type="component" value="Chromosome"/>
</dbReference>
<proteinExistence type="predicted"/>
<evidence type="ECO:0000313" key="3">
    <source>
        <dbReference type="EMBL" id="ASC71444.1"/>
    </source>
</evidence>
<dbReference type="PANTHER" id="PTHR45947">
    <property type="entry name" value="SULFOQUINOVOSYL TRANSFERASE SQD2"/>
    <property type="match status" value="1"/>
</dbReference>
<keyword evidence="4" id="KW-1185">Reference proteome</keyword>
<feature type="domain" description="Glycosyltransferase subfamily 4-like N-terminal" evidence="2">
    <location>
        <begin position="49"/>
        <end position="192"/>
    </location>
</feature>
<gene>
    <name evidence="3" type="ORF">XM38_023960</name>
</gene>
<dbReference type="AlphaFoldDB" id="A0A1Z3HMB8"/>
<dbReference type="InterPro" id="IPR050194">
    <property type="entry name" value="Glycosyltransferase_grp1"/>
</dbReference>
<organism evidence="3 4">
    <name type="scientific">Halomicronema hongdechloris C2206</name>
    <dbReference type="NCBI Taxonomy" id="1641165"/>
    <lineage>
        <taxon>Bacteria</taxon>
        <taxon>Bacillati</taxon>
        <taxon>Cyanobacteriota</taxon>
        <taxon>Cyanophyceae</taxon>
        <taxon>Nodosilineales</taxon>
        <taxon>Nodosilineaceae</taxon>
        <taxon>Halomicronema</taxon>
    </lineage>
</organism>